<dbReference type="AlphaFoldDB" id="A0A7G9GPI8"/>
<dbReference type="Proteomes" id="UP000515856">
    <property type="component" value="Chromosome"/>
</dbReference>
<dbReference type="Pfam" id="PF06889">
    <property type="entry name" value="DUF1266"/>
    <property type="match status" value="1"/>
</dbReference>
<evidence type="ECO:0000313" key="4">
    <source>
        <dbReference type="Proteomes" id="UP000515856"/>
    </source>
</evidence>
<dbReference type="Pfam" id="PF09951">
    <property type="entry name" value="Imm33"/>
    <property type="match status" value="1"/>
</dbReference>
<dbReference type="EMBL" id="CP060636">
    <property type="protein sequence ID" value="QNM12720.1"/>
    <property type="molecule type" value="Genomic_DNA"/>
</dbReference>
<gene>
    <name evidence="3" type="ORF">H9Q80_01840</name>
</gene>
<reference evidence="3 4" key="1">
    <citation type="submission" date="2020-08" db="EMBL/GenBank/DDBJ databases">
        <authorList>
            <person name="Liu C."/>
            <person name="Sun Q."/>
        </authorList>
    </citation>
    <scope>NUCLEOTIDE SEQUENCE [LARGE SCALE GENOMIC DNA]</scope>
    <source>
        <strain evidence="3 4">NSJ-61</strain>
    </source>
</reference>
<dbReference type="PANTHER" id="PTHR38743">
    <property type="entry name" value="SIMILAR TO GLYOXYLASE I FAMILY PROTEIN"/>
    <property type="match status" value="1"/>
</dbReference>
<feature type="domain" description="DUF1266" evidence="1">
    <location>
        <begin position="68"/>
        <end position="204"/>
    </location>
</feature>
<keyword evidence="4" id="KW-1185">Reference proteome</keyword>
<proteinExistence type="predicted"/>
<evidence type="ECO:0000259" key="1">
    <source>
        <dbReference type="Pfam" id="PF06889"/>
    </source>
</evidence>
<evidence type="ECO:0000259" key="2">
    <source>
        <dbReference type="Pfam" id="PF09951"/>
    </source>
</evidence>
<feature type="domain" description="Immunity protein Imm33" evidence="2">
    <location>
        <begin position="261"/>
        <end position="345"/>
    </location>
</feature>
<dbReference type="KEGG" id="ehn:H9Q80_01840"/>
<dbReference type="InterPro" id="IPR009677">
    <property type="entry name" value="DUF1266"/>
</dbReference>
<organism evidence="3 4">
    <name type="scientific">[Eubacterium] hominis</name>
    <dbReference type="NCBI Taxonomy" id="2764325"/>
    <lineage>
        <taxon>Bacteria</taxon>
        <taxon>Bacillati</taxon>
        <taxon>Bacillota</taxon>
        <taxon>Erysipelotrichia</taxon>
        <taxon>Erysipelotrichales</taxon>
        <taxon>Erysipelotrichaceae</taxon>
        <taxon>Amedibacillus</taxon>
    </lineage>
</organism>
<protein>
    <submittedName>
        <fullName evidence="3">DUF2185 domain-containing protein</fullName>
    </submittedName>
</protein>
<dbReference type="InterPro" id="IPR018689">
    <property type="entry name" value="Imm33_dom"/>
</dbReference>
<dbReference type="RefSeq" id="WP_117455596.1">
    <property type="nucleotide sequence ID" value="NZ_CP060636.1"/>
</dbReference>
<name>A0A7G9GPI8_9FIRM</name>
<accession>A0A7G9GPI8</accession>
<sequence length="352" mass="41163">MTIKNPDYLEIIENLKRKLKNNEVKDKQEATFEILPHLIGALPSVLTGYAVFENKIKSRSEEDLKQYLESRFEIKDKNSAIEKIRQFVFENTQLQFMQFQGFWEGKPPFDLKDLDDKSKDYFDKCKNFAQQFYDLVKNKGFAAFDFGEGIRMAKESYSVGYLSDEEYQFMINDIANRAFRLYDGFEDFAISYLCGGTYFLFYTSGAQIEYADQMFQTLFGGISELFFSGDKLWSSYMWPQAKKYFKNMIDIHKMIEDERGCLVSDRISMDGCQIGYMVRCEPSEGNPDSGWQFFYGNEDQEYLNDVNHVQVFSLNTICNYDPEIIPFLDSPVGSAYARDKDGKFHLLEEKIK</sequence>
<dbReference type="PANTHER" id="PTHR38743:SF2">
    <property type="entry name" value="DUF2185 DOMAIN-CONTAINING PROTEIN"/>
    <property type="match status" value="1"/>
</dbReference>
<evidence type="ECO:0000313" key="3">
    <source>
        <dbReference type="EMBL" id="QNM12720.1"/>
    </source>
</evidence>